<keyword evidence="9" id="KW-0472">Membrane</keyword>
<evidence type="ECO:0000256" key="5">
    <source>
        <dbReference type="ARBA" id="ARBA00022723"/>
    </source>
</evidence>
<keyword evidence="9" id="KW-0812">Transmembrane</keyword>
<evidence type="ECO:0000313" key="13">
    <source>
        <dbReference type="Proteomes" id="UP000650533"/>
    </source>
</evidence>
<dbReference type="InterPro" id="IPR050121">
    <property type="entry name" value="Cytochrome_P450_monoxygenase"/>
</dbReference>
<protein>
    <submittedName>
        <fullName evidence="12">Cytochrome P450 family protein</fullName>
    </submittedName>
</protein>
<evidence type="ECO:0000259" key="11">
    <source>
        <dbReference type="Pfam" id="PF07510"/>
    </source>
</evidence>
<dbReference type="InterPro" id="IPR011089">
    <property type="entry name" value="GmrSD_C"/>
</dbReference>
<dbReference type="Proteomes" id="UP000650533">
    <property type="component" value="Chromosome 10"/>
</dbReference>
<evidence type="ECO:0000256" key="6">
    <source>
        <dbReference type="ARBA" id="ARBA00023002"/>
    </source>
</evidence>
<feature type="domain" description="GmrSD restriction endonucleases C-terminal" evidence="11">
    <location>
        <begin position="568"/>
        <end position="665"/>
    </location>
</feature>
<keyword evidence="10" id="KW-0732">Signal</keyword>
<dbReference type="KEGG" id="rsx:RhiXN_08409"/>
<dbReference type="GO" id="GO:0005506">
    <property type="term" value="F:iron ion binding"/>
    <property type="evidence" value="ECO:0007669"/>
    <property type="project" value="InterPro"/>
</dbReference>
<evidence type="ECO:0000256" key="7">
    <source>
        <dbReference type="ARBA" id="ARBA00023004"/>
    </source>
</evidence>
<evidence type="ECO:0000256" key="4">
    <source>
        <dbReference type="ARBA" id="ARBA00022617"/>
    </source>
</evidence>
<evidence type="ECO:0000256" key="8">
    <source>
        <dbReference type="ARBA" id="ARBA00023033"/>
    </source>
</evidence>
<dbReference type="RefSeq" id="XP_043183610.1">
    <property type="nucleotide sequence ID" value="XM_043328225.1"/>
</dbReference>
<dbReference type="GO" id="GO:0020037">
    <property type="term" value="F:heme binding"/>
    <property type="evidence" value="ECO:0007669"/>
    <property type="project" value="InterPro"/>
</dbReference>
<evidence type="ECO:0000256" key="10">
    <source>
        <dbReference type="SAM" id="SignalP"/>
    </source>
</evidence>
<keyword evidence="4" id="KW-0349">Heme</keyword>
<dbReference type="PANTHER" id="PTHR24305:SF166">
    <property type="entry name" value="CYTOCHROME P450 12A4, MITOCHONDRIAL-RELATED"/>
    <property type="match status" value="1"/>
</dbReference>
<comment type="similarity">
    <text evidence="3">Belongs to the cytochrome P450 family.</text>
</comment>
<dbReference type="Pfam" id="PF00067">
    <property type="entry name" value="p450"/>
    <property type="match status" value="1"/>
</dbReference>
<gene>
    <name evidence="12" type="ORF">RhiXN_08409</name>
</gene>
<feature type="chain" id="PRO_5034931486" evidence="10">
    <location>
        <begin position="20"/>
        <end position="689"/>
    </location>
</feature>
<feature type="transmembrane region" description="Helical" evidence="9">
    <location>
        <begin position="74"/>
        <end position="95"/>
    </location>
</feature>
<keyword evidence="9" id="KW-1133">Transmembrane helix</keyword>
<dbReference type="GeneID" id="67030688"/>
<organism evidence="12 13">
    <name type="scientific">Rhizoctonia solani</name>
    <dbReference type="NCBI Taxonomy" id="456999"/>
    <lineage>
        <taxon>Eukaryota</taxon>
        <taxon>Fungi</taxon>
        <taxon>Dikarya</taxon>
        <taxon>Basidiomycota</taxon>
        <taxon>Agaricomycotina</taxon>
        <taxon>Agaricomycetes</taxon>
        <taxon>Cantharellales</taxon>
        <taxon>Ceratobasidiaceae</taxon>
        <taxon>Rhizoctonia</taxon>
    </lineage>
</organism>
<dbReference type="EMBL" id="CP059667">
    <property type="protein sequence ID" value="QRW23373.1"/>
    <property type="molecule type" value="Genomic_DNA"/>
</dbReference>
<keyword evidence="7" id="KW-0408">Iron</keyword>
<dbReference type="Gene3D" id="1.10.630.10">
    <property type="entry name" value="Cytochrome P450"/>
    <property type="match status" value="2"/>
</dbReference>
<dbReference type="Pfam" id="PF07510">
    <property type="entry name" value="GmrSD_C"/>
    <property type="match status" value="1"/>
</dbReference>
<keyword evidence="8" id="KW-0503">Monooxygenase</keyword>
<dbReference type="PANTHER" id="PTHR24305">
    <property type="entry name" value="CYTOCHROME P450"/>
    <property type="match status" value="1"/>
</dbReference>
<evidence type="ECO:0000313" key="12">
    <source>
        <dbReference type="EMBL" id="QRW23373.1"/>
    </source>
</evidence>
<name>A0A8H8P2E7_9AGAM</name>
<evidence type="ECO:0000256" key="2">
    <source>
        <dbReference type="ARBA" id="ARBA00005179"/>
    </source>
</evidence>
<reference evidence="12" key="1">
    <citation type="submission" date="2020-05" db="EMBL/GenBank/DDBJ databases">
        <title>Evolutionary and genomic comparisons of hybrid uninucleate and nonhybrid Rhizoctonia fungi.</title>
        <authorList>
            <person name="Li C."/>
            <person name="Chen X."/>
        </authorList>
    </citation>
    <scope>NUCLEOTIDE SEQUENCE</scope>
    <source>
        <strain evidence="12">AG-1 IA</strain>
    </source>
</reference>
<evidence type="ECO:0000256" key="3">
    <source>
        <dbReference type="ARBA" id="ARBA00010617"/>
    </source>
</evidence>
<comment type="pathway">
    <text evidence="2">Secondary metabolite biosynthesis.</text>
</comment>
<feature type="signal peptide" evidence="10">
    <location>
        <begin position="1"/>
        <end position="19"/>
    </location>
</feature>
<dbReference type="GO" id="GO:0004497">
    <property type="term" value="F:monooxygenase activity"/>
    <property type="evidence" value="ECO:0007669"/>
    <property type="project" value="UniProtKB-KW"/>
</dbReference>
<dbReference type="SUPFAM" id="SSF48264">
    <property type="entry name" value="Cytochrome P450"/>
    <property type="match status" value="1"/>
</dbReference>
<comment type="cofactor">
    <cofactor evidence="1">
        <name>heme</name>
        <dbReference type="ChEBI" id="CHEBI:30413"/>
    </cofactor>
</comment>
<dbReference type="GO" id="GO:0016705">
    <property type="term" value="F:oxidoreductase activity, acting on paired donors, with incorporation or reduction of molecular oxygen"/>
    <property type="evidence" value="ECO:0007669"/>
    <property type="project" value="InterPro"/>
</dbReference>
<dbReference type="InterPro" id="IPR001128">
    <property type="entry name" value="Cyt_P450"/>
</dbReference>
<accession>A0A8H8P2E7</accession>
<evidence type="ECO:0000256" key="9">
    <source>
        <dbReference type="SAM" id="Phobius"/>
    </source>
</evidence>
<keyword evidence="5" id="KW-0479">Metal-binding</keyword>
<evidence type="ECO:0000256" key="1">
    <source>
        <dbReference type="ARBA" id="ARBA00001971"/>
    </source>
</evidence>
<proteinExistence type="inferred from homology"/>
<dbReference type="AlphaFoldDB" id="A0A8H8P2E7"/>
<keyword evidence="6" id="KW-0560">Oxidoreductase</keyword>
<dbReference type="InterPro" id="IPR036396">
    <property type="entry name" value="Cyt_P450_sf"/>
</dbReference>
<sequence>MSGILFVVSAAYLFPATGAGQGQFAALAEIPRDKGIVDTTISMIIHLCLCDIKDVLPLRRGQHSPDNMHDSNCILHYSAAAGAFLISFYVIPYLLDPYDYRRRFPGPWSAVLSNSWKSSAVKTGKACNTMFEIHQKYGPFVRIGPNHISIADPDALEDIYKHGNGLLKSDYYAMFRLGTHESLFTSRDKAEHSSELISLRPAETFLMLKHHSQTPAVGAYIQPQNILSYQPRVRNNIRHLVDQLDMRCQQAAEGRSGFNWSAKDGVLYWISAHAQRDTTNVAKSLTDGAKTIQLPLIELFDKGTHRFIIGVYPRWAQASLLLLPWNLYGCLHDSTDKEARGVDMADKLLEARMKTETDFKRRAAHRNLRAAIRRSDTLANTESGSEIDPVATYEPIKDLPYLNACMKETMRLHSALGLGLPRVVPPGKSFTVGGQTFKAGSIISVPTFVTNGKVWGHDAGEFRPERWLEDSKGMLGKYFAPFSFGPRRRELPSPVEVDVAKQYLAKLVVAEPVLNPPYDRKKFPHWISTGGKCDTRELVLYRDGQNVTRDSQCRAVAGTWFSEYDGATWTDALDLDIDHVVPLKEGWISGAWNWTTERRKMFANDLVRPQLIAVTDNVNQAKGDKDPATWMPPLQSYHCTYIRAWIEVKHFYELAIHPAEKTALTNYLSKCETPTFVSEELVLAPDMQK</sequence>